<dbReference type="EMBL" id="CP133622">
    <property type="protein sequence ID" value="WMV53228.1"/>
    <property type="molecule type" value="Genomic_DNA"/>
</dbReference>
<protein>
    <submittedName>
        <fullName evidence="1">Uncharacterized protein</fullName>
    </submittedName>
</protein>
<evidence type="ECO:0000313" key="1">
    <source>
        <dbReference type="EMBL" id="WMV53228.1"/>
    </source>
</evidence>
<gene>
    <name evidence="1" type="ORF">MTR67_046613</name>
</gene>
<organism evidence="1 2">
    <name type="scientific">Solanum verrucosum</name>
    <dbReference type="NCBI Taxonomy" id="315347"/>
    <lineage>
        <taxon>Eukaryota</taxon>
        <taxon>Viridiplantae</taxon>
        <taxon>Streptophyta</taxon>
        <taxon>Embryophyta</taxon>
        <taxon>Tracheophyta</taxon>
        <taxon>Spermatophyta</taxon>
        <taxon>Magnoliopsida</taxon>
        <taxon>eudicotyledons</taxon>
        <taxon>Gunneridae</taxon>
        <taxon>Pentapetalae</taxon>
        <taxon>asterids</taxon>
        <taxon>lamiids</taxon>
        <taxon>Solanales</taxon>
        <taxon>Solanaceae</taxon>
        <taxon>Solanoideae</taxon>
        <taxon>Solaneae</taxon>
        <taxon>Solanum</taxon>
    </lineage>
</organism>
<accession>A0AAF0UUC3</accession>
<dbReference type="AlphaFoldDB" id="A0AAF0UUC3"/>
<dbReference type="PANTHER" id="PTHR47871">
    <property type="entry name" value="NAC DOMAIN-CONTAINING PROTEIN 8"/>
    <property type="match status" value="1"/>
</dbReference>
<proteinExistence type="predicted"/>
<sequence>LFCVQRQSLIKLAPLQRTKGEKASYCLACLFSLIEQARYLQFRKWPAEWGWCRDLQSFIFVFERHNRIVLERPEYGYATYFFELVDSSTIDWQIRRLVTAMKLTSYSRVNLIENRALTVIAVEVEPLTVLENVEEVGFVWGRKRCIGGKREVQFYESSIYDGVEYALYDSVYMHKEGELPHIAIRDLVSPEDVKVAENEVFLASGVGTGWLMLILCAKASIAAELPNRDRKLLLEVGKDLSEGEARVLMSYGWIRNTGLGTMLKYCDRVIHDRITEKDGSEWKSKIEKLLVAGYSGGSIVENSVDHNVAQNGPEIKLELE</sequence>
<dbReference type="PANTHER" id="PTHR47871:SF2">
    <property type="entry name" value="OS03G0221300 PROTEIN"/>
    <property type="match status" value="1"/>
</dbReference>
<name>A0AAF0UUC3_SOLVR</name>
<reference evidence="1" key="1">
    <citation type="submission" date="2023-08" db="EMBL/GenBank/DDBJ databases">
        <title>A de novo genome assembly of Solanum verrucosum Schlechtendal, a Mexican diploid species geographically isolated from the other diploid A-genome species in potato relatives.</title>
        <authorList>
            <person name="Hosaka K."/>
        </authorList>
    </citation>
    <scope>NUCLEOTIDE SEQUENCE</scope>
    <source>
        <tissue evidence="1">Young leaves</tissue>
    </source>
</reference>
<feature type="non-terminal residue" evidence="1">
    <location>
        <position position="1"/>
    </location>
</feature>
<keyword evidence="2" id="KW-1185">Reference proteome</keyword>
<dbReference type="Proteomes" id="UP001234989">
    <property type="component" value="Chromosome 11"/>
</dbReference>
<evidence type="ECO:0000313" key="2">
    <source>
        <dbReference type="Proteomes" id="UP001234989"/>
    </source>
</evidence>